<keyword evidence="8" id="KW-0804">Transcription</keyword>
<proteinExistence type="predicted"/>
<evidence type="ECO:0000256" key="9">
    <source>
        <dbReference type="ARBA" id="ARBA00029829"/>
    </source>
</evidence>
<evidence type="ECO:0000256" key="5">
    <source>
        <dbReference type="ARBA" id="ARBA00022989"/>
    </source>
</evidence>
<dbReference type="Pfam" id="PF10099">
    <property type="entry name" value="RskA_C"/>
    <property type="match status" value="1"/>
</dbReference>
<evidence type="ECO:0000256" key="2">
    <source>
        <dbReference type="ARBA" id="ARBA00004236"/>
    </source>
</evidence>
<evidence type="ECO:0000256" key="7">
    <source>
        <dbReference type="ARBA" id="ARBA00023136"/>
    </source>
</evidence>
<reference evidence="14 15" key="1">
    <citation type="submission" date="2020-08" db="EMBL/GenBank/DDBJ databases">
        <title>Genomic Encyclopedia of Type Strains, Phase III (KMG-III): the genomes of soil and plant-associated and newly described type strains.</title>
        <authorList>
            <person name="Whitman W."/>
        </authorList>
    </citation>
    <scope>NUCLEOTIDE SEQUENCE [LARGE SCALE GENOMIC DNA]</scope>
    <source>
        <strain evidence="14 15">CECT 3302</strain>
    </source>
</reference>
<gene>
    <name evidence="14" type="ORF">FHS12_000455</name>
</gene>
<dbReference type="RefSeq" id="WP_183541830.1">
    <property type="nucleotide sequence ID" value="NZ_BMQT01000001.1"/>
</dbReference>
<keyword evidence="4 11" id="KW-0812">Transmembrane</keyword>
<organism evidence="14 15">
    <name type="scientific">Nocardioides albus</name>
    <dbReference type="NCBI Taxonomy" id="1841"/>
    <lineage>
        <taxon>Bacteria</taxon>
        <taxon>Bacillati</taxon>
        <taxon>Actinomycetota</taxon>
        <taxon>Actinomycetes</taxon>
        <taxon>Propionibacteriales</taxon>
        <taxon>Nocardioidaceae</taxon>
        <taxon>Nocardioides</taxon>
    </lineage>
</organism>
<keyword evidence="3" id="KW-1003">Cell membrane</keyword>
<dbReference type="PANTHER" id="PTHR37461:SF1">
    <property type="entry name" value="ANTI-SIGMA-K FACTOR RSKA"/>
    <property type="match status" value="1"/>
</dbReference>
<evidence type="ECO:0000256" key="8">
    <source>
        <dbReference type="ARBA" id="ARBA00023163"/>
    </source>
</evidence>
<dbReference type="Proteomes" id="UP000577707">
    <property type="component" value="Unassembled WGS sequence"/>
</dbReference>
<dbReference type="InterPro" id="IPR041916">
    <property type="entry name" value="Anti_sigma_zinc_sf"/>
</dbReference>
<feature type="domain" description="Anti-sigma K factor RskA C-terminal" evidence="12">
    <location>
        <begin position="115"/>
        <end position="250"/>
    </location>
</feature>
<evidence type="ECO:0000256" key="4">
    <source>
        <dbReference type="ARBA" id="ARBA00022692"/>
    </source>
</evidence>
<accession>A0A7W5A0P3</accession>
<dbReference type="Gene3D" id="1.10.10.1320">
    <property type="entry name" value="Anti-sigma factor, zinc-finger domain"/>
    <property type="match status" value="1"/>
</dbReference>
<feature type="domain" description="Putative zinc-finger" evidence="13">
    <location>
        <begin position="4"/>
        <end position="37"/>
    </location>
</feature>
<dbReference type="InterPro" id="IPR018764">
    <property type="entry name" value="RskA_C"/>
</dbReference>
<dbReference type="GO" id="GO:0006417">
    <property type="term" value="P:regulation of translation"/>
    <property type="evidence" value="ECO:0007669"/>
    <property type="project" value="TreeGrafter"/>
</dbReference>
<sequence>MTTQDIHALSGAYAVDALDDIERARFEQHLAVCADCRAEVASLQESAGLLGALTDVAPPPEMRDRLLAGIKEIRPLPPETPSSIEGIGAALHADSSVPSSPSGSAGPRRRGWRLLAAAAAVLAIVGTGTVAVVELTRDDSTQTVSTAERVLSAEDATTVAVELPRGAHARIVRSVSEGKAVLVTSDMPPAPDGKVYELWLQHDDVMVPAGLMPDDSDQTIVLEGDAADASAAGITVEPDGGSEEPTSAPIALFDFSQTT</sequence>
<comment type="caution">
    <text evidence="14">The sequence shown here is derived from an EMBL/GenBank/DDBJ whole genome shotgun (WGS) entry which is preliminary data.</text>
</comment>
<dbReference type="EMBL" id="JACHXG010000001">
    <property type="protein sequence ID" value="MBB3087532.1"/>
    <property type="molecule type" value="Genomic_DNA"/>
</dbReference>
<dbReference type="InterPro" id="IPR027383">
    <property type="entry name" value="Znf_put"/>
</dbReference>
<dbReference type="Pfam" id="PF13490">
    <property type="entry name" value="zf-HC2"/>
    <property type="match status" value="1"/>
</dbReference>
<name>A0A7W5A0P3_9ACTN</name>
<evidence type="ECO:0000256" key="3">
    <source>
        <dbReference type="ARBA" id="ARBA00022475"/>
    </source>
</evidence>
<evidence type="ECO:0000256" key="1">
    <source>
        <dbReference type="ARBA" id="ARBA00004167"/>
    </source>
</evidence>
<evidence type="ECO:0000256" key="11">
    <source>
        <dbReference type="SAM" id="Phobius"/>
    </source>
</evidence>
<keyword evidence="6" id="KW-0805">Transcription regulation</keyword>
<keyword evidence="5 11" id="KW-1133">Transmembrane helix</keyword>
<feature type="transmembrane region" description="Helical" evidence="11">
    <location>
        <begin position="114"/>
        <end position="133"/>
    </location>
</feature>
<evidence type="ECO:0000259" key="12">
    <source>
        <dbReference type="Pfam" id="PF10099"/>
    </source>
</evidence>
<evidence type="ECO:0000313" key="14">
    <source>
        <dbReference type="EMBL" id="MBB3087532.1"/>
    </source>
</evidence>
<dbReference type="AlphaFoldDB" id="A0A7W5A0P3"/>
<keyword evidence="7 11" id="KW-0472">Membrane</keyword>
<dbReference type="GO" id="GO:0005886">
    <property type="term" value="C:plasma membrane"/>
    <property type="evidence" value="ECO:0007669"/>
    <property type="project" value="UniProtKB-SubCell"/>
</dbReference>
<evidence type="ECO:0000259" key="13">
    <source>
        <dbReference type="Pfam" id="PF13490"/>
    </source>
</evidence>
<evidence type="ECO:0000256" key="6">
    <source>
        <dbReference type="ARBA" id="ARBA00023015"/>
    </source>
</evidence>
<protein>
    <recommendedName>
        <fullName evidence="10">Regulator of SigK</fullName>
    </recommendedName>
    <alternativeName>
        <fullName evidence="9">Sigma-K anti-sigma factor RskA</fullName>
    </alternativeName>
</protein>
<dbReference type="GO" id="GO:0016989">
    <property type="term" value="F:sigma factor antagonist activity"/>
    <property type="evidence" value="ECO:0007669"/>
    <property type="project" value="TreeGrafter"/>
</dbReference>
<keyword evidence="15" id="KW-1185">Reference proteome</keyword>
<evidence type="ECO:0000256" key="10">
    <source>
        <dbReference type="ARBA" id="ARBA00030803"/>
    </source>
</evidence>
<dbReference type="PANTHER" id="PTHR37461">
    <property type="entry name" value="ANTI-SIGMA-K FACTOR RSKA"/>
    <property type="match status" value="1"/>
</dbReference>
<evidence type="ECO:0000313" key="15">
    <source>
        <dbReference type="Proteomes" id="UP000577707"/>
    </source>
</evidence>
<comment type="subcellular location">
    <subcellularLocation>
        <location evidence="2">Cell membrane</location>
    </subcellularLocation>
    <subcellularLocation>
        <location evidence="1">Membrane</location>
        <topology evidence="1">Single-pass membrane protein</topology>
    </subcellularLocation>
</comment>
<dbReference type="InterPro" id="IPR051474">
    <property type="entry name" value="Anti-sigma-K/W_factor"/>
</dbReference>